<dbReference type="PROSITE" id="PS50157">
    <property type="entry name" value="ZINC_FINGER_C2H2_2"/>
    <property type="match status" value="1"/>
</dbReference>
<dbReference type="EC" id="2.1.1.72" evidence="2"/>
<evidence type="ECO:0000256" key="1">
    <source>
        <dbReference type="ARBA" id="ARBA00010923"/>
    </source>
</evidence>
<keyword evidence="4" id="KW-0808">Transferase</keyword>
<dbReference type="GO" id="GO:0003677">
    <property type="term" value="F:DNA binding"/>
    <property type="evidence" value="ECO:0007669"/>
    <property type="project" value="UniProtKB-KW"/>
</dbReference>
<dbReference type="InterPro" id="IPR013087">
    <property type="entry name" value="Znf_C2H2_type"/>
</dbReference>
<dbReference type="SUPFAM" id="SSF53335">
    <property type="entry name" value="S-adenosyl-L-methionine-dependent methyltransferases"/>
    <property type="match status" value="1"/>
</dbReference>
<keyword evidence="3" id="KW-0489">Methyltransferase</keyword>
<dbReference type="PANTHER" id="PTHR30408:SF12">
    <property type="entry name" value="TYPE I RESTRICTION ENZYME MJAVIII SPECIFICITY SUBUNIT"/>
    <property type="match status" value="1"/>
</dbReference>
<dbReference type="InterPro" id="IPR002052">
    <property type="entry name" value="DNA_methylase_N6_adenine_CS"/>
</dbReference>
<dbReference type="PANTHER" id="PTHR30408">
    <property type="entry name" value="TYPE-1 RESTRICTION ENZYME ECOKI SPECIFICITY PROTEIN"/>
    <property type="match status" value="1"/>
</dbReference>
<keyword evidence="5" id="KW-0949">S-adenosyl-L-methionine</keyword>
<dbReference type="Gene3D" id="3.90.220.20">
    <property type="entry name" value="DNA methylase specificity domains"/>
    <property type="match status" value="2"/>
</dbReference>
<accession>A0A6C0I2C6</accession>
<dbReference type="GO" id="GO:0009307">
    <property type="term" value="P:DNA restriction-modification system"/>
    <property type="evidence" value="ECO:0007669"/>
    <property type="project" value="UniProtKB-KW"/>
</dbReference>
<evidence type="ECO:0000259" key="9">
    <source>
        <dbReference type="PROSITE" id="PS50157"/>
    </source>
</evidence>
<dbReference type="Gene3D" id="1.20.1260.30">
    <property type="match status" value="1"/>
</dbReference>
<evidence type="ECO:0000256" key="6">
    <source>
        <dbReference type="ARBA" id="ARBA00022747"/>
    </source>
</evidence>
<dbReference type="GO" id="GO:0032259">
    <property type="term" value="P:methylation"/>
    <property type="evidence" value="ECO:0007669"/>
    <property type="project" value="UniProtKB-KW"/>
</dbReference>
<evidence type="ECO:0000256" key="7">
    <source>
        <dbReference type="ARBA" id="ARBA00023125"/>
    </source>
</evidence>
<dbReference type="Gene3D" id="3.40.50.150">
    <property type="entry name" value="Vaccinia Virus protein VP39"/>
    <property type="match status" value="1"/>
</dbReference>
<dbReference type="InterPro" id="IPR000055">
    <property type="entry name" value="Restrct_endonuc_typeI_TRD"/>
</dbReference>
<dbReference type="EMBL" id="MN740066">
    <property type="protein sequence ID" value="QHT86303.1"/>
    <property type="molecule type" value="Genomic_DNA"/>
</dbReference>
<proteinExistence type="inferred from homology"/>
<feature type="domain" description="C2H2-type" evidence="9">
    <location>
        <begin position="3"/>
        <end position="23"/>
    </location>
</feature>
<comment type="similarity">
    <text evidence="1">Belongs to the type-I restriction system S methylase family.</text>
</comment>
<reference evidence="10" key="1">
    <citation type="journal article" date="2020" name="Nature">
        <title>Giant virus diversity and host interactions through global metagenomics.</title>
        <authorList>
            <person name="Schulz F."/>
            <person name="Roux S."/>
            <person name="Paez-Espino D."/>
            <person name="Jungbluth S."/>
            <person name="Walsh D.A."/>
            <person name="Denef V.J."/>
            <person name="McMahon K.D."/>
            <person name="Konstantinidis K.T."/>
            <person name="Eloe-Fadrosh E.A."/>
            <person name="Kyrpides N.C."/>
            <person name="Woyke T."/>
        </authorList>
    </citation>
    <scope>NUCLEOTIDE SEQUENCE</scope>
    <source>
        <strain evidence="10">GVMAG-M-3300023184-186</strain>
    </source>
</reference>
<dbReference type="AlphaFoldDB" id="A0A6C0I2C6"/>
<dbReference type="InterPro" id="IPR003356">
    <property type="entry name" value="DNA_methylase_A-5"/>
</dbReference>
<evidence type="ECO:0000313" key="10">
    <source>
        <dbReference type="EMBL" id="QHT86303.1"/>
    </source>
</evidence>
<evidence type="ECO:0000256" key="2">
    <source>
        <dbReference type="ARBA" id="ARBA00011900"/>
    </source>
</evidence>
<dbReference type="Pfam" id="PF01420">
    <property type="entry name" value="Methylase_S"/>
    <property type="match status" value="2"/>
</dbReference>
<dbReference type="GO" id="GO:0009007">
    <property type="term" value="F:site-specific DNA-methyltransferase (adenine-specific) activity"/>
    <property type="evidence" value="ECO:0007669"/>
    <property type="project" value="UniProtKB-EC"/>
</dbReference>
<dbReference type="PRINTS" id="PR00507">
    <property type="entry name" value="N12N6MTFRASE"/>
</dbReference>
<keyword evidence="6" id="KW-0680">Restriction system</keyword>
<dbReference type="InterPro" id="IPR052021">
    <property type="entry name" value="Type-I_RS_S_subunit"/>
</dbReference>
<evidence type="ECO:0000256" key="8">
    <source>
        <dbReference type="ARBA" id="ARBA00047942"/>
    </source>
</evidence>
<dbReference type="PROSITE" id="PS00092">
    <property type="entry name" value="N6_MTASE"/>
    <property type="match status" value="1"/>
</dbReference>
<dbReference type="InterPro" id="IPR044946">
    <property type="entry name" value="Restrct_endonuc_typeI_TRD_sf"/>
</dbReference>
<organism evidence="10">
    <name type="scientific">viral metagenome</name>
    <dbReference type="NCBI Taxonomy" id="1070528"/>
    <lineage>
        <taxon>unclassified sequences</taxon>
        <taxon>metagenomes</taxon>
        <taxon>organismal metagenomes</taxon>
    </lineage>
</organism>
<protein>
    <recommendedName>
        <fullName evidence="2">site-specific DNA-methyltransferase (adenine-specific)</fullName>
        <ecNumber evidence="2">2.1.1.72</ecNumber>
    </recommendedName>
</protein>
<dbReference type="Pfam" id="PF02384">
    <property type="entry name" value="N6_Mtase"/>
    <property type="match status" value="1"/>
</dbReference>
<dbReference type="GO" id="GO:0008170">
    <property type="term" value="F:N-methyltransferase activity"/>
    <property type="evidence" value="ECO:0007669"/>
    <property type="project" value="InterPro"/>
</dbReference>
<evidence type="ECO:0000256" key="3">
    <source>
        <dbReference type="ARBA" id="ARBA00022603"/>
    </source>
</evidence>
<dbReference type="InterPro" id="IPR029063">
    <property type="entry name" value="SAM-dependent_MTases_sf"/>
</dbReference>
<dbReference type="SUPFAM" id="SSF116734">
    <property type="entry name" value="DNA methylase specificity domain"/>
    <property type="match status" value="2"/>
</dbReference>
<comment type="catalytic activity">
    <reaction evidence="8">
        <text>a 2'-deoxyadenosine in DNA + S-adenosyl-L-methionine = an N(6)-methyl-2'-deoxyadenosine in DNA + S-adenosyl-L-homocysteine + H(+)</text>
        <dbReference type="Rhea" id="RHEA:15197"/>
        <dbReference type="Rhea" id="RHEA-COMP:12418"/>
        <dbReference type="Rhea" id="RHEA-COMP:12419"/>
        <dbReference type="ChEBI" id="CHEBI:15378"/>
        <dbReference type="ChEBI" id="CHEBI:57856"/>
        <dbReference type="ChEBI" id="CHEBI:59789"/>
        <dbReference type="ChEBI" id="CHEBI:90615"/>
        <dbReference type="ChEBI" id="CHEBI:90616"/>
        <dbReference type="EC" id="2.1.1.72"/>
    </reaction>
</comment>
<dbReference type="CDD" id="cd17278">
    <property type="entry name" value="RMtype1_S_LdeBORF1052P-TRD2-CR2"/>
    <property type="match status" value="1"/>
</dbReference>
<evidence type="ECO:0000256" key="5">
    <source>
        <dbReference type="ARBA" id="ARBA00022691"/>
    </source>
</evidence>
<evidence type="ECO:0000256" key="4">
    <source>
        <dbReference type="ARBA" id="ARBA00022679"/>
    </source>
</evidence>
<keyword evidence="7" id="KW-0238">DNA-binding</keyword>
<dbReference type="InterPro" id="IPR038333">
    <property type="entry name" value="T1MK-like_N_sf"/>
</dbReference>
<sequence>MSYKCNLCNKDFRQKKDLTDHKKRKSPCISLEAMQQNSNNAITGLLQLETRDEIVREGQRSLNKNRIINIFKACLNILRDGEGLTGEKALRNLSYLLTLKLIEPQIGTQIDIDNYEFKTIIKNTPDEDDTEEELSNKQIRLNLFQQLIPLVRYSNLKNVADTDLENSIKKLWDDILAEHPSTKNIFLKDKKFDIKNKLTFRDLFKKLDEIDISNNDFDILGASYEEVIKDIMVGRVLGQYFTQPLIKRLMVELLNPQLREDGTFDTIADPTMGTGGFLISYLNEMIKQSKALNIPLDTEFIKSTIYGKEIEPDTYQLAVSNMLISSGLMLDALECGDSIRKPITRKFDNILANPPFGIKGLKYNGFDFIGKDEYIPIKSDNAVSLFIQAIINMLKIEGKCAIVLPDGQDLFSKSNTALVAIREYLLKTCDVKEIIYMPNNSFTNTGVKTCVCFFIKKKEGTEAITINSKKAKGTNRELKREYIFNKEHSTESIKFYNSEVVKVYGENKLEKTLLIEVPISDIAKNSYSLNYAEYMEGAIIEYNNEIEIKLLGEICNFQNGYAFKSDKYEEQNENTIGIVQIKSIQNNIVDEKKITEYIKENNKYKLFEIQKGDILIGLTGTFKIGIYNLLSKSYLNQRVCKIIIKSDINKMYIYYWYIYFDIELQIEQMAKGTAQANISTTDIENIKIPIPSLGRQNEIVEYLDFIHKSIDSSNQKIAELKQLNAYYLNNQTRFGKNEIKKLGEVCKMAIKGNTNSKQISNTGEYPFYKASVSNPSGTHNTYCFNGEEYLLFVKSGGNSSNPLSLSHGIGKIYLVHGKSSANTEVVQLVNNEQILLKYLYYYLKNEQLNIQKLAKYCTNLGHIDMNQFKDLNIPIPPLDQQTKIVHYCEQNDLLIAQLENTIESNKTAAKEFLTMVISSSVEAVNAAEAMVDVAATETVSTTEAINTTEAANTAEN</sequence>
<name>A0A6C0I2C6_9ZZZZ</name>